<organism evidence="4 5">
    <name type="scientific">Paenibacillus xerothermodurans</name>
    <dbReference type="NCBI Taxonomy" id="1977292"/>
    <lineage>
        <taxon>Bacteria</taxon>
        <taxon>Bacillati</taxon>
        <taxon>Bacillota</taxon>
        <taxon>Bacilli</taxon>
        <taxon>Bacillales</taxon>
        <taxon>Paenibacillaceae</taxon>
        <taxon>Paenibacillus</taxon>
    </lineage>
</organism>
<dbReference type="Pfam" id="PF13508">
    <property type="entry name" value="Acetyltransf_7"/>
    <property type="match status" value="1"/>
</dbReference>
<feature type="domain" description="N-acetyltransferase" evidence="3">
    <location>
        <begin position="5"/>
        <end position="154"/>
    </location>
</feature>
<comment type="caution">
    <text evidence="4">The sequence shown here is derived from an EMBL/GenBank/DDBJ whole genome shotgun (WGS) entry which is preliminary data.</text>
</comment>
<evidence type="ECO:0000256" key="1">
    <source>
        <dbReference type="ARBA" id="ARBA00022679"/>
    </source>
</evidence>
<dbReference type="GO" id="GO:0016747">
    <property type="term" value="F:acyltransferase activity, transferring groups other than amino-acyl groups"/>
    <property type="evidence" value="ECO:0007669"/>
    <property type="project" value="InterPro"/>
</dbReference>
<reference evidence="4" key="1">
    <citation type="submission" date="2018-06" db="EMBL/GenBank/DDBJ databases">
        <title>Paenibacillus xerothermodurans sp. nov. an extremely dry heat resistant spore forming bacterium isolated from the soil of Cape Canaveral, Florida.</title>
        <authorList>
            <person name="Seuylemezian A."/>
            <person name="Kaur N."/>
            <person name="Patil P."/>
            <person name="Patil P."/>
            <person name="Mayilraj S."/>
            <person name="Vaishampayan P."/>
        </authorList>
    </citation>
    <scope>NUCLEOTIDE SEQUENCE [LARGE SCALE GENOMIC DNA]</scope>
    <source>
        <strain evidence="4">ATCC 27380</strain>
    </source>
</reference>
<evidence type="ECO:0000256" key="2">
    <source>
        <dbReference type="ARBA" id="ARBA00023315"/>
    </source>
</evidence>
<evidence type="ECO:0000313" key="4">
    <source>
        <dbReference type="EMBL" id="PZE22233.1"/>
    </source>
</evidence>
<dbReference type="PANTHER" id="PTHR43877">
    <property type="entry name" value="AMINOALKYLPHOSPHONATE N-ACETYLTRANSFERASE-RELATED-RELATED"/>
    <property type="match status" value="1"/>
</dbReference>
<dbReference type="RefSeq" id="WP_089198004.1">
    <property type="nucleotide sequence ID" value="NZ_NHRJ02000001.1"/>
</dbReference>
<dbReference type="EMBL" id="NHRJ02000001">
    <property type="protein sequence ID" value="PZE22233.1"/>
    <property type="molecule type" value="Genomic_DNA"/>
</dbReference>
<dbReference type="Proteomes" id="UP000214746">
    <property type="component" value="Unassembled WGS sequence"/>
</dbReference>
<keyword evidence="2" id="KW-0012">Acyltransferase</keyword>
<proteinExistence type="predicted"/>
<dbReference type="AlphaFoldDB" id="A0A2W1NU97"/>
<dbReference type="InterPro" id="IPR016181">
    <property type="entry name" value="Acyl_CoA_acyltransferase"/>
</dbReference>
<dbReference type="PROSITE" id="PS51186">
    <property type="entry name" value="GNAT"/>
    <property type="match status" value="1"/>
</dbReference>
<keyword evidence="1" id="KW-0808">Transferase</keyword>
<dbReference type="InterPro" id="IPR050832">
    <property type="entry name" value="Bact_Acetyltransf"/>
</dbReference>
<dbReference type="InterPro" id="IPR000182">
    <property type="entry name" value="GNAT_dom"/>
</dbReference>
<keyword evidence="5" id="KW-1185">Reference proteome</keyword>
<accession>A0A2W1NU97</accession>
<dbReference type="SUPFAM" id="SSF55729">
    <property type="entry name" value="Acyl-CoA N-acyltransferases (Nat)"/>
    <property type="match status" value="1"/>
</dbReference>
<dbReference type="OrthoDB" id="9815041at2"/>
<protein>
    <submittedName>
        <fullName evidence="4">N-acetyltransferase</fullName>
    </submittedName>
</protein>
<dbReference type="CDD" id="cd04301">
    <property type="entry name" value="NAT_SF"/>
    <property type="match status" value="1"/>
</dbReference>
<name>A0A2W1NU97_PAEXE</name>
<gene>
    <name evidence="4" type="ORF">CBW46_000025</name>
</gene>
<dbReference type="Gene3D" id="3.40.630.30">
    <property type="match status" value="1"/>
</dbReference>
<sequence>MEQKIVIQKVNQLDTASLMLLVGESSYEGFRHVKRLVNDYEDGANKFDEPGEALFIAYQHDNIVGVCGLNRDPYSNNKDVGRARRLYVSPRARRSGIARMLMDSVVAEATKHYKMLVLKTHNPIADAFYRSIGFSVDCDSENNSHFLRLERHTPSDVFTS</sequence>
<evidence type="ECO:0000313" key="5">
    <source>
        <dbReference type="Proteomes" id="UP000214746"/>
    </source>
</evidence>
<evidence type="ECO:0000259" key="3">
    <source>
        <dbReference type="PROSITE" id="PS51186"/>
    </source>
</evidence>